<name>A0AAV1XA67_LUPLU</name>
<dbReference type="PANTHER" id="PTHR32212:SF267">
    <property type="entry name" value="F-BOX_RNI_FBD-LIKE DOMAIN PROTEIN"/>
    <property type="match status" value="1"/>
</dbReference>
<reference evidence="2 3" key="1">
    <citation type="submission" date="2024-03" db="EMBL/GenBank/DDBJ databases">
        <authorList>
            <person name="Martinez-Hernandez J."/>
        </authorList>
    </citation>
    <scope>NUCLEOTIDE SEQUENCE [LARGE SCALE GENOMIC DNA]</scope>
</reference>
<evidence type="ECO:0000313" key="2">
    <source>
        <dbReference type="EMBL" id="CAL0318646.1"/>
    </source>
</evidence>
<dbReference type="Pfam" id="PF00646">
    <property type="entry name" value="F-box"/>
    <property type="match status" value="1"/>
</dbReference>
<evidence type="ECO:0000313" key="3">
    <source>
        <dbReference type="Proteomes" id="UP001497480"/>
    </source>
</evidence>
<dbReference type="Proteomes" id="UP001497480">
    <property type="component" value="Unassembled WGS sequence"/>
</dbReference>
<dbReference type="InterPro" id="IPR032675">
    <property type="entry name" value="LRR_dom_sf"/>
</dbReference>
<dbReference type="Pfam" id="PF24758">
    <property type="entry name" value="LRR_At5g56370"/>
    <property type="match status" value="1"/>
</dbReference>
<evidence type="ECO:0000259" key="1">
    <source>
        <dbReference type="PROSITE" id="PS50181"/>
    </source>
</evidence>
<comment type="caution">
    <text evidence="2">The sequence shown here is derived from an EMBL/GenBank/DDBJ whole genome shotgun (WGS) entry which is preliminary data.</text>
</comment>
<dbReference type="PROSITE" id="PS50181">
    <property type="entry name" value="FBOX"/>
    <property type="match status" value="1"/>
</dbReference>
<dbReference type="EMBL" id="CAXHTB010000013">
    <property type="protein sequence ID" value="CAL0318646.1"/>
    <property type="molecule type" value="Genomic_DNA"/>
</dbReference>
<organism evidence="2 3">
    <name type="scientific">Lupinus luteus</name>
    <name type="common">European yellow lupine</name>
    <dbReference type="NCBI Taxonomy" id="3873"/>
    <lineage>
        <taxon>Eukaryota</taxon>
        <taxon>Viridiplantae</taxon>
        <taxon>Streptophyta</taxon>
        <taxon>Embryophyta</taxon>
        <taxon>Tracheophyta</taxon>
        <taxon>Spermatophyta</taxon>
        <taxon>Magnoliopsida</taxon>
        <taxon>eudicotyledons</taxon>
        <taxon>Gunneridae</taxon>
        <taxon>Pentapetalae</taxon>
        <taxon>rosids</taxon>
        <taxon>fabids</taxon>
        <taxon>Fabales</taxon>
        <taxon>Fabaceae</taxon>
        <taxon>Papilionoideae</taxon>
        <taxon>50 kb inversion clade</taxon>
        <taxon>genistoids sensu lato</taxon>
        <taxon>core genistoids</taxon>
        <taxon>Genisteae</taxon>
        <taxon>Lupinus</taxon>
    </lineage>
</organism>
<dbReference type="PANTHER" id="PTHR32212">
    <property type="entry name" value="CYCLIN-LIKE F-BOX"/>
    <property type="match status" value="1"/>
</dbReference>
<accession>A0AAV1XA67</accession>
<dbReference type="Gene3D" id="3.80.10.10">
    <property type="entry name" value="Ribonuclease Inhibitor"/>
    <property type="match status" value="1"/>
</dbReference>
<dbReference type="Gene3D" id="1.20.1280.50">
    <property type="match status" value="1"/>
</dbReference>
<dbReference type="SUPFAM" id="SSF81383">
    <property type="entry name" value="F-box domain"/>
    <property type="match status" value="1"/>
</dbReference>
<dbReference type="InterPro" id="IPR053781">
    <property type="entry name" value="F-box_AtFBL13-like"/>
</dbReference>
<dbReference type="InterPro" id="IPR001810">
    <property type="entry name" value="F-box_dom"/>
</dbReference>
<sequence length="391" mass="44861">MKRQRESERDINDIDRLSDLPDFVLLHIMEFMDIKDVVQTCILSKRWKNLWKSMTNLTLHCLDDGRTSTRVSPLEDTDQTCILSFSKFVSRILSDRDGSLPLQHLDFAHRDTPEITLLEVMEYAASHNVQQFRFRVEFDPPHTFELPLSIFCCRSLTFLKLDFWIFSSANNKVKFPKSMNLPALKSLHVAFVTFTTNDDGCVEPFSTCKMLNTLLVVNCYLQHDAQALYITNSNLSTLTIGSSFMYQGTHHYKVVLSTPKLSSITIRGRPIYQVSSVCNLPFLEKAKINIFWNPYIKEDLVAIRRGLVVISWLHVFDNVKIMTLTSMTLQLLKRLSNHGSMKIQHPCFSRLKSVEVERGPLPMALDDKGISTVKYLLQNSPLANVDIITCS</sequence>
<gene>
    <name evidence="2" type="ORF">LLUT_LOCUS19706</name>
</gene>
<proteinExistence type="predicted"/>
<dbReference type="SUPFAM" id="SSF52047">
    <property type="entry name" value="RNI-like"/>
    <property type="match status" value="1"/>
</dbReference>
<dbReference type="InterPro" id="IPR055411">
    <property type="entry name" value="LRR_FXL15/At3g58940/PEG3-like"/>
</dbReference>
<protein>
    <recommendedName>
        <fullName evidence="1">F-box domain-containing protein</fullName>
    </recommendedName>
</protein>
<dbReference type="AlphaFoldDB" id="A0AAV1XA67"/>
<dbReference type="SMART" id="SM00256">
    <property type="entry name" value="FBOX"/>
    <property type="match status" value="1"/>
</dbReference>
<dbReference type="CDD" id="cd22160">
    <property type="entry name" value="F-box_AtFBL13-like"/>
    <property type="match status" value="1"/>
</dbReference>
<keyword evidence="3" id="KW-1185">Reference proteome</keyword>
<dbReference type="InterPro" id="IPR036047">
    <property type="entry name" value="F-box-like_dom_sf"/>
</dbReference>
<feature type="domain" description="F-box" evidence="1">
    <location>
        <begin position="14"/>
        <end position="62"/>
    </location>
</feature>